<dbReference type="SUPFAM" id="SSF52540">
    <property type="entry name" value="P-loop containing nucleoside triphosphate hydrolases"/>
    <property type="match status" value="1"/>
</dbReference>
<reference evidence="4" key="1">
    <citation type="journal article" date="2008" name="J. Bacteriol.">
        <title>Genome sequence of Thermofilum pendens reveals an exceptional loss of biosynthetic pathways without genome reduction.</title>
        <authorList>
            <person name="Anderson I."/>
            <person name="Rodriguez J."/>
            <person name="Susanti D."/>
            <person name="Porat I."/>
            <person name="Reich C."/>
            <person name="Ulrich L.E."/>
            <person name="Elkins J.G."/>
            <person name="Mavromatis K."/>
            <person name="Lykidis A."/>
            <person name="Kim E."/>
            <person name="Thompson L.S."/>
            <person name="Nolan M."/>
            <person name="Land M."/>
            <person name="Copeland A."/>
            <person name="Lapidus A."/>
            <person name="Lucas S."/>
            <person name="Detter C."/>
            <person name="Zhulin I.B."/>
            <person name="Olsen G.J."/>
            <person name="Whitman W."/>
            <person name="Mukhopadhyay B."/>
            <person name="Bristow J."/>
            <person name="Kyrpides N."/>
        </authorList>
    </citation>
    <scope>NUCLEOTIDE SEQUENCE [LARGE SCALE GENOMIC DNA]</scope>
    <source>
        <strain evidence="4">DSM 2475 / Hrk 5</strain>
    </source>
</reference>
<dbReference type="Gene3D" id="3.40.50.300">
    <property type="entry name" value="P-loop containing nucleotide triphosphate hydrolases"/>
    <property type="match status" value="1"/>
</dbReference>
<keyword evidence="4" id="KW-1185">Reference proteome</keyword>
<dbReference type="GO" id="GO:0005524">
    <property type="term" value="F:ATP binding"/>
    <property type="evidence" value="ECO:0007669"/>
    <property type="project" value="InterPro"/>
</dbReference>
<evidence type="ECO:0000313" key="4">
    <source>
        <dbReference type="Proteomes" id="UP000000641"/>
    </source>
</evidence>
<dbReference type="KEGG" id="tpe:Tpen_0161"/>
<accession>A1RWJ1</accession>
<dbReference type="HOGENOM" id="CLU_040761_3_0_2"/>
<comment type="similarity">
    <text evidence="1">Belongs to the arsA ATPase family.</text>
</comment>
<feature type="domain" description="ArsA/GET3 Anion-transporting ATPase-like" evidence="2">
    <location>
        <begin position="7"/>
        <end position="247"/>
    </location>
</feature>
<dbReference type="STRING" id="368408.Tpen_0161"/>
<dbReference type="Pfam" id="PF02374">
    <property type="entry name" value="ArsA_ATPase"/>
    <property type="match status" value="1"/>
</dbReference>
<dbReference type="InterPro" id="IPR025723">
    <property type="entry name" value="ArsA/GET3_ATPase-like"/>
</dbReference>
<dbReference type="PANTHER" id="PTHR10803">
    <property type="entry name" value="ARSENICAL PUMP-DRIVING ATPASE ARSENITE-TRANSLOCATING ATPASE"/>
    <property type="match status" value="1"/>
</dbReference>
<gene>
    <name evidence="3" type="ordered locus">Tpen_0161</name>
</gene>
<name>A1RWJ1_THEPD</name>
<sequence>MMRVPKKLVSFWGKGGVGKTTLSSAVAVSLSKMGYRTYLLSSDFVPSLQDVLGVELSREPLELSENLVVDQLFEEKVIEMWKERFGEEVYRVASSIFPVGREIIDYVAGAPGIVEEFTLYYIYELYRNEDFDVLVWDTMATGGGLRMLRIEKEFYDHLGEAVKLYLRVKGVIDRIRTGSEDPLKLIESWRELAQKVLDFLRGSHHVASLVSRSLPVDYYVATRVYRELLEFGIPVKMLFVNMVSGSAEENLYFKKFYDSFGEKLTLLRVPRVDPSPRGIDSLSKLLEKNDVDTILSLLEG</sequence>
<evidence type="ECO:0000259" key="2">
    <source>
        <dbReference type="Pfam" id="PF02374"/>
    </source>
</evidence>
<dbReference type="InterPro" id="IPR016300">
    <property type="entry name" value="ATPase_ArsA/GET3"/>
</dbReference>
<proteinExistence type="inferred from homology"/>
<evidence type="ECO:0000313" key="3">
    <source>
        <dbReference type="EMBL" id="ABL77571.1"/>
    </source>
</evidence>
<dbReference type="CDD" id="cd02035">
    <property type="entry name" value="ArsA"/>
    <property type="match status" value="1"/>
</dbReference>
<dbReference type="EMBL" id="CP000505">
    <property type="protein sequence ID" value="ABL77571.1"/>
    <property type="molecule type" value="Genomic_DNA"/>
</dbReference>
<organism evidence="3 4">
    <name type="scientific">Thermofilum pendens (strain DSM 2475 / Hrk 5)</name>
    <dbReference type="NCBI Taxonomy" id="368408"/>
    <lineage>
        <taxon>Archaea</taxon>
        <taxon>Thermoproteota</taxon>
        <taxon>Thermoprotei</taxon>
        <taxon>Thermofilales</taxon>
        <taxon>Thermofilaceae</taxon>
        <taxon>Thermofilum</taxon>
    </lineage>
</organism>
<dbReference type="eggNOG" id="arCOG02849">
    <property type="taxonomic scope" value="Archaea"/>
</dbReference>
<dbReference type="Proteomes" id="UP000000641">
    <property type="component" value="Chromosome"/>
</dbReference>
<dbReference type="GO" id="GO:0016887">
    <property type="term" value="F:ATP hydrolysis activity"/>
    <property type="evidence" value="ECO:0007669"/>
    <property type="project" value="InterPro"/>
</dbReference>
<dbReference type="EnsemblBacteria" id="ABL77571">
    <property type="protein sequence ID" value="ABL77571"/>
    <property type="gene ID" value="Tpen_0161"/>
</dbReference>
<dbReference type="PANTHER" id="PTHR10803:SF3">
    <property type="entry name" value="ATPASE GET3"/>
    <property type="match status" value="1"/>
</dbReference>
<dbReference type="AlphaFoldDB" id="A1RWJ1"/>
<evidence type="ECO:0000256" key="1">
    <source>
        <dbReference type="ARBA" id="ARBA00011040"/>
    </source>
</evidence>
<protein>
    <submittedName>
        <fullName evidence="3">Anion-transporting ATPase</fullName>
    </submittedName>
</protein>
<dbReference type="InterPro" id="IPR027417">
    <property type="entry name" value="P-loop_NTPase"/>
</dbReference>